<dbReference type="PRINTS" id="PR00084">
    <property type="entry name" value="MTLDHDRGNASE"/>
</dbReference>
<evidence type="ECO:0000313" key="6">
    <source>
        <dbReference type="Proteomes" id="UP000192330"/>
    </source>
</evidence>
<evidence type="ECO:0000259" key="3">
    <source>
        <dbReference type="Pfam" id="PF01232"/>
    </source>
</evidence>
<dbReference type="SUPFAM" id="SSF48179">
    <property type="entry name" value="6-phosphogluconate dehydrogenase C-terminal domain-like"/>
    <property type="match status" value="1"/>
</dbReference>
<dbReference type="Gene3D" id="1.10.1040.10">
    <property type="entry name" value="N-(1-d-carboxylethyl)-l-norvaline Dehydrogenase, domain 2"/>
    <property type="match status" value="1"/>
</dbReference>
<evidence type="ECO:0000256" key="2">
    <source>
        <dbReference type="ARBA" id="ARBA00023027"/>
    </source>
</evidence>
<feature type="domain" description="Mannitol dehydrogenase N-terminal" evidence="3">
    <location>
        <begin position="29"/>
        <end position="274"/>
    </location>
</feature>
<dbReference type="PANTHER" id="PTHR43362">
    <property type="entry name" value="MANNITOL DEHYDROGENASE DSF1-RELATED"/>
    <property type="match status" value="1"/>
</dbReference>
<dbReference type="InterPro" id="IPR008927">
    <property type="entry name" value="6-PGluconate_DH-like_C_sf"/>
</dbReference>
<reference evidence="5 6" key="1">
    <citation type="submission" date="2017-04" db="EMBL/GenBank/DDBJ databases">
        <authorList>
            <person name="Afonso C.L."/>
            <person name="Miller P.J."/>
            <person name="Scott M.A."/>
            <person name="Spackman E."/>
            <person name="Goraichik I."/>
            <person name="Dimitrov K.M."/>
            <person name="Suarez D.L."/>
            <person name="Swayne D.E."/>
        </authorList>
    </citation>
    <scope>NUCLEOTIDE SEQUENCE [LARGE SCALE GENOMIC DNA]</scope>
    <source>
        <strain evidence="5 6">CGMCC 1.12644</strain>
    </source>
</reference>
<protein>
    <submittedName>
        <fullName evidence="5">Fructuronate reductase</fullName>
    </submittedName>
</protein>
<dbReference type="Pfam" id="PF01232">
    <property type="entry name" value="Mannitol_dh"/>
    <property type="match status" value="1"/>
</dbReference>
<keyword evidence="1" id="KW-0560">Oxidoreductase</keyword>
<name>A0A1W2BWT5_9RHOB</name>
<accession>A0A1W2BWT5</accession>
<evidence type="ECO:0000259" key="4">
    <source>
        <dbReference type="Pfam" id="PF08125"/>
    </source>
</evidence>
<proteinExistence type="predicted"/>
<dbReference type="PROSITE" id="PS00974">
    <property type="entry name" value="MANNITOL_DHGENASE"/>
    <property type="match status" value="1"/>
</dbReference>
<dbReference type="InterPro" id="IPR036291">
    <property type="entry name" value="NAD(P)-bd_dom_sf"/>
</dbReference>
<evidence type="ECO:0000256" key="1">
    <source>
        <dbReference type="ARBA" id="ARBA00023002"/>
    </source>
</evidence>
<dbReference type="GO" id="GO:0019594">
    <property type="term" value="P:mannitol metabolic process"/>
    <property type="evidence" value="ECO:0007669"/>
    <property type="project" value="InterPro"/>
</dbReference>
<dbReference type="PANTHER" id="PTHR43362:SF1">
    <property type="entry name" value="MANNITOL DEHYDROGENASE 2-RELATED"/>
    <property type="match status" value="1"/>
</dbReference>
<keyword evidence="2" id="KW-0520">NAD</keyword>
<dbReference type="InterPro" id="IPR013118">
    <property type="entry name" value="Mannitol_DH_C"/>
</dbReference>
<dbReference type="RefSeq" id="WP_084352801.1">
    <property type="nucleotide sequence ID" value="NZ_FWYD01000005.1"/>
</dbReference>
<keyword evidence="6" id="KW-1185">Reference proteome</keyword>
<feature type="domain" description="Mannitol dehydrogenase C-terminal" evidence="4">
    <location>
        <begin position="283"/>
        <end position="432"/>
    </location>
</feature>
<dbReference type="InterPro" id="IPR013131">
    <property type="entry name" value="Mannitol_DH_N"/>
</dbReference>
<dbReference type="Gene3D" id="3.40.50.720">
    <property type="entry name" value="NAD(P)-binding Rossmann-like Domain"/>
    <property type="match status" value="1"/>
</dbReference>
<evidence type="ECO:0000313" key="5">
    <source>
        <dbReference type="EMBL" id="SMC77465.1"/>
    </source>
</evidence>
<dbReference type="InterPro" id="IPR023027">
    <property type="entry name" value="Mannitol_DH_CS"/>
</dbReference>
<dbReference type="SUPFAM" id="SSF51735">
    <property type="entry name" value="NAD(P)-binding Rossmann-fold domains"/>
    <property type="match status" value="1"/>
</dbReference>
<dbReference type="Proteomes" id="UP000192330">
    <property type="component" value="Unassembled WGS sequence"/>
</dbReference>
<dbReference type="InterPro" id="IPR000669">
    <property type="entry name" value="Mannitol_DH"/>
</dbReference>
<organism evidence="5 6">
    <name type="scientific">Primorskyibacter flagellatus</name>
    <dbReference type="NCBI Taxonomy" id="1387277"/>
    <lineage>
        <taxon>Bacteria</taxon>
        <taxon>Pseudomonadati</taxon>
        <taxon>Pseudomonadota</taxon>
        <taxon>Alphaproteobacteria</taxon>
        <taxon>Rhodobacterales</taxon>
        <taxon>Roseobacteraceae</taxon>
        <taxon>Primorskyibacter</taxon>
    </lineage>
</organism>
<dbReference type="STRING" id="1387277.SAMN06295998_10562"/>
<dbReference type="InterPro" id="IPR050988">
    <property type="entry name" value="Mannitol_DH/Oxidoreductase"/>
</dbReference>
<dbReference type="Pfam" id="PF08125">
    <property type="entry name" value="Mannitol_dh_C"/>
    <property type="match status" value="1"/>
</dbReference>
<sequence>MNAPRLTDITLLNGPAEGPGYSPEAHGAGIVHLGVGAFHRAHQAVMTDDALARQGGDWRIIGVSLRSTAIAKELNPQNGLYTLIERDENGTKARIVGAVQKVIAANPAATLDALCDPSIRVVTLTVTEKGYGIDRQARGPDAAHPAVKADLAQPDAPAGVLGLLTAAIKQRRQAGHVPFTVLSCDNLPENGALLRDGVIGFAKLSGDAELSDWIAQNIAFPSSMVDRITPASTDETRAEALRQTGCEDQATVETEPFIQWVIEDHFPSGRPQWEEGGALFVSDVAPYEKMKLTMLNGSHSMLAYTGFLAGRRYVRDVMADPAIAQLVKRHLKAAGDLLQPLPGIDVADYAAALAQRFRNPAIAHETYQIAMDGSQKLPQRIFQPALVALDTGSDLRPFAFATAMWMRFCLGRLDDGTAHDLRDPREVEITAALSDVPRSASAISDAVHILPNLIPQRLGEDSDWRAHIEQVLSAALDQGCLSAIQQEARRT</sequence>
<dbReference type="InterPro" id="IPR013328">
    <property type="entry name" value="6PGD_dom2"/>
</dbReference>
<dbReference type="EMBL" id="FWYD01000005">
    <property type="protein sequence ID" value="SMC77465.1"/>
    <property type="molecule type" value="Genomic_DNA"/>
</dbReference>
<dbReference type="OrthoDB" id="271711at2"/>
<dbReference type="GO" id="GO:0016616">
    <property type="term" value="F:oxidoreductase activity, acting on the CH-OH group of donors, NAD or NADP as acceptor"/>
    <property type="evidence" value="ECO:0007669"/>
    <property type="project" value="TreeGrafter"/>
</dbReference>
<dbReference type="AlphaFoldDB" id="A0A1W2BWT5"/>
<gene>
    <name evidence="5" type="ORF">SAMN06295998_10562</name>
</gene>